<dbReference type="CDD" id="cd06225">
    <property type="entry name" value="HAMP"/>
    <property type="match status" value="1"/>
</dbReference>
<evidence type="ECO:0000256" key="5">
    <source>
        <dbReference type="ARBA" id="ARBA00023136"/>
    </source>
</evidence>
<dbReference type="Proteomes" id="UP000633263">
    <property type="component" value="Unassembled WGS sequence"/>
</dbReference>
<gene>
    <name evidence="12" type="ORF">GCM10009083_28240</name>
</gene>
<comment type="similarity">
    <text evidence="7">Belongs to the methyl-accepting chemotaxis (MCP) protein family.</text>
</comment>
<evidence type="ECO:0000256" key="7">
    <source>
        <dbReference type="ARBA" id="ARBA00029447"/>
    </source>
</evidence>
<dbReference type="PANTHER" id="PTHR32089:SF120">
    <property type="entry name" value="METHYL-ACCEPTING CHEMOTAXIS PROTEIN TLPQ"/>
    <property type="match status" value="1"/>
</dbReference>
<dbReference type="PANTHER" id="PTHR32089">
    <property type="entry name" value="METHYL-ACCEPTING CHEMOTAXIS PROTEIN MCPB"/>
    <property type="match status" value="1"/>
</dbReference>
<dbReference type="SUPFAM" id="SSF58104">
    <property type="entry name" value="Methyl-accepting chemotaxis protein (MCP) signaling domain"/>
    <property type="match status" value="1"/>
</dbReference>
<dbReference type="Pfam" id="PF00015">
    <property type="entry name" value="MCPsignal"/>
    <property type="match status" value="1"/>
</dbReference>
<evidence type="ECO:0000313" key="12">
    <source>
        <dbReference type="EMBL" id="GGJ09662.1"/>
    </source>
</evidence>
<dbReference type="PROSITE" id="PS50111">
    <property type="entry name" value="CHEMOTAXIS_TRANSDUC_2"/>
    <property type="match status" value="1"/>
</dbReference>
<organism evidence="12 13">
    <name type="scientific">Halopseudomonas pertucinogena</name>
    <dbReference type="NCBI Taxonomy" id="86175"/>
    <lineage>
        <taxon>Bacteria</taxon>
        <taxon>Pseudomonadati</taxon>
        <taxon>Pseudomonadota</taxon>
        <taxon>Gammaproteobacteria</taxon>
        <taxon>Pseudomonadales</taxon>
        <taxon>Pseudomonadaceae</taxon>
        <taxon>Halopseudomonas</taxon>
    </lineage>
</organism>
<dbReference type="InterPro" id="IPR004090">
    <property type="entry name" value="Chemotax_Me-accpt_rcpt"/>
</dbReference>
<evidence type="ECO:0000256" key="1">
    <source>
        <dbReference type="ARBA" id="ARBA00004370"/>
    </source>
</evidence>
<dbReference type="InterPro" id="IPR003660">
    <property type="entry name" value="HAMP_dom"/>
</dbReference>
<dbReference type="SMART" id="SM00304">
    <property type="entry name" value="HAMP"/>
    <property type="match status" value="1"/>
</dbReference>
<proteinExistence type="inferred from homology"/>
<evidence type="ECO:0000256" key="3">
    <source>
        <dbReference type="ARBA" id="ARBA00022692"/>
    </source>
</evidence>
<dbReference type="Gene3D" id="1.10.287.950">
    <property type="entry name" value="Methyl-accepting chemotaxis protein"/>
    <property type="match status" value="1"/>
</dbReference>
<evidence type="ECO:0000259" key="10">
    <source>
        <dbReference type="PROSITE" id="PS50111"/>
    </source>
</evidence>
<keyword evidence="5 9" id="KW-0472">Membrane</keyword>
<accession>A0ABQ2CU41</accession>
<comment type="subcellular location">
    <subcellularLocation>
        <location evidence="1">Membrane</location>
    </subcellularLocation>
</comment>
<dbReference type="CDD" id="cd11386">
    <property type="entry name" value="MCP_signal"/>
    <property type="match status" value="1"/>
</dbReference>
<evidence type="ECO:0000256" key="4">
    <source>
        <dbReference type="ARBA" id="ARBA00022989"/>
    </source>
</evidence>
<feature type="transmembrane region" description="Helical" evidence="9">
    <location>
        <begin position="12"/>
        <end position="34"/>
    </location>
</feature>
<sequence length="540" mass="58773">MRFKSSLRLQSLTLLVGSLSLMLVIAISSVLILANELRNYRGLIEGPMAAADQVNEANLAFREQVQEWKNILLRGANQADLDRYWQQFQSREADVQRLLEQISVLDVSADVRARITRLRAAHQQLGEHYRNGLAQFIDSDRDPVAADSRLRGIDRDAGEQMQQLTDQLQQYALSEVERIRETTLRTVILGVIILLISAAGISLFASLLLSRQLVNPITELVRHIGQLAEGRFDTPIITTRDDELGALARSAEQLRGFLGDTAAGLRRSTRELDQASGGLNSVATKMAHGSREQFSRTDQVATAMQEMAATAAEVARYAADAANAADAADENARAGRQTMTHAIDAMQDLMQQIEHTTRVITQLEGDSHRIGKVLEVIQSVAEQTNLLALNAAIEAARAGEAGSGFAVVADEVRTLARRTSESTSEIQQIINSVQQGAQQAVKAIDAGRASSDAGMQQVTLAGDSLQQIAVAVESIRDMNRQIATAAEEQTSVSEDISRNITEITDIAATNQQQVEHTARASETLQELSTGLNTLAARLHA</sequence>
<evidence type="ECO:0000313" key="13">
    <source>
        <dbReference type="Proteomes" id="UP000633263"/>
    </source>
</evidence>
<keyword evidence="2" id="KW-0145">Chemotaxis</keyword>
<keyword evidence="13" id="KW-1185">Reference proteome</keyword>
<dbReference type="PRINTS" id="PR00260">
    <property type="entry name" value="CHEMTRNSDUCR"/>
</dbReference>
<dbReference type="Gene3D" id="1.10.8.500">
    <property type="entry name" value="HAMP domain in histidine kinase"/>
    <property type="match status" value="1"/>
</dbReference>
<protein>
    <submittedName>
        <fullName evidence="12">Methyl-accepting chemotaxis protein</fullName>
    </submittedName>
</protein>
<evidence type="ECO:0000256" key="2">
    <source>
        <dbReference type="ARBA" id="ARBA00022500"/>
    </source>
</evidence>
<evidence type="ECO:0000259" key="11">
    <source>
        <dbReference type="PROSITE" id="PS50885"/>
    </source>
</evidence>
<feature type="domain" description="HAMP" evidence="11">
    <location>
        <begin position="211"/>
        <end position="263"/>
    </location>
</feature>
<dbReference type="RefSeq" id="WP_188637309.1">
    <property type="nucleotide sequence ID" value="NZ_BMNN01000010.1"/>
</dbReference>
<feature type="transmembrane region" description="Helical" evidence="9">
    <location>
        <begin position="187"/>
        <end position="209"/>
    </location>
</feature>
<name>A0ABQ2CU41_9GAMM</name>
<feature type="domain" description="Methyl-accepting transducer" evidence="10">
    <location>
        <begin position="268"/>
        <end position="504"/>
    </location>
</feature>
<dbReference type="EMBL" id="BMNN01000010">
    <property type="protein sequence ID" value="GGJ09662.1"/>
    <property type="molecule type" value="Genomic_DNA"/>
</dbReference>
<evidence type="ECO:0000256" key="6">
    <source>
        <dbReference type="ARBA" id="ARBA00023224"/>
    </source>
</evidence>
<comment type="caution">
    <text evidence="12">The sequence shown here is derived from an EMBL/GenBank/DDBJ whole genome shotgun (WGS) entry which is preliminary data.</text>
</comment>
<keyword evidence="4 9" id="KW-1133">Transmembrane helix</keyword>
<evidence type="ECO:0000256" key="9">
    <source>
        <dbReference type="SAM" id="Phobius"/>
    </source>
</evidence>
<reference evidence="13" key="1">
    <citation type="journal article" date="2019" name="Int. J. Syst. Evol. Microbiol.">
        <title>The Global Catalogue of Microorganisms (GCM) 10K type strain sequencing project: providing services to taxonomists for standard genome sequencing and annotation.</title>
        <authorList>
            <consortium name="The Broad Institute Genomics Platform"/>
            <consortium name="The Broad Institute Genome Sequencing Center for Infectious Disease"/>
            <person name="Wu L."/>
            <person name="Ma J."/>
        </authorList>
    </citation>
    <scope>NUCLEOTIDE SEQUENCE [LARGE SCALE GENOMIC DNA]</scope>
    <source>
        <strain evidence="13">JCM 11590</strain>
    </source>
</reference>
<keyword evidence="3 9" id="KW-0812">Transmembrane</keyword>
<dbReference type="Pfam" id="PF00672">
    <property type="entry name" value="HAMP"/>
    <property type="match status" value="1"/>
</dbReference>
<keyword evidence="6 8" id="KW-0807">Transducer</keyword>
<dbReference type="SMART" id="SM00283">
    <property type="entry name" value="MA"/>
    <property type="match status" value="1"/>
</dbReference>
<dbReference type="PROSITE" id="PS50885">
    <property type="entry name" value="HAMP"/>
    <property type="match status" value="1"/>
</dbReference>
<dbReference type="InterPro" id="IPR004089">
    <property type="entry name" value="MCPsignal_dom"/>
</dbReference>
<evidence type="ECO:0000256" key="8">
    <source>
        <dbReference type="PROSITE-ProRule" id="PRU00284"/>
    </source>
</evidence>